<keyword evidence="2" id="KW-0472">Membrane</keyword>
<feature type="transmembrane region" description="Helical" evidence="2">
    <location>
        <begin position="12"/>
        <end position="38"/>
    </location>
</feature>
<reference evidence="4" key="1">
    <citation type="submission" date="2016-10" db="EMBL/GenBank/DDBJ databases">
        <authorList>
            <person name="Varghese N."/>
            <person name="Submissions S."/>
        </authorList>
    </citation>
    <scope>NUCLEOTIDE SEQUENCE [LARGE SCALE GENOMIC DNA]</scope>
    <source>
        <strain evidence="4">B48,IBRC-M 10115,DSM 25386,CECT 8001</strain>
    </source>
</reference>
<feature type="transmembrane region" description="Helical" evidence="2">
    <location>
        <begin position="155"/>
        <end position="177"/>
    </location>
</feature>
<proteinExistence type="predicted"/>
<evidence type="ECO:0000313" key="3">
    <source>
        <dbReference type="EMBL" id="SEN63964.1"/>
    </source>
</evidence>
<name>A0A1H8I6K6_9BACI</name>
<keyword evidence="2" id="KW-0812">Transmembrane</keyword>
<dbReference type="EMBL" id="FOBW01000016">
    <property type="protein sequence ID" value="SEN63964.1"/>
    <property type="molecule type" value="Genomic_DNA"/>
</dbReference>
<feature type="transmembrane region" description="Helical" evidence="2">
    <location>
        <begin position="90"/>
        <end position="111"/>
    </location>
</feature>
<accession>A0A1H8I6K6</accession>
<feature type="transmembrane region" description="Helical" evidence="2">
    <location>
        <begin position="50"/>
        <end position="70"/>
    </location>
</feature>
<protein>
    <submittedName>
        <fullName evidence="3">Uncharacterized protein</fullName>
    </submittedName>
</protein>
<evidence type="ECO:0000256" key="1">
    <source>
        <dbReference type="SAM" id="MobiDB-lite"/>
    </source>
</evidence>
<dbReference type="AlphaFoldDB" id="A0A1H8I6K6"/>
<feature type="region of interest" description="Disordered" evidence="1">
    <location>
        <begin position="184"/>
        <end position="203"/>
    </location>
</feature>
<feature type="compositionally biased region" description="Basic and acidic residues" evidence="1">
    <location>
        <begin position="193"/>
        <end position="203"/>
    </location>
</feature>
<feature type="transmembrane region" description="Helical" evidence="2">
    <location>
        <begin position="132"/>
        <end position="149"/>
    </location>
</feature>
<dbReference type="RefSeq" id="WP_090749252.1">
    <property type="nucleotide sequence ID" value="NZ_FOBW01000016.1"/>
</dbReference>
<evidence type="ECO:0000313" key="4">
    <source>
        <dbReference type="Proteomes" id="UP000198553"/>
    </source>
</evidence>
<gene>
    <name evidence="3" type="ORF">SAMN05192533_11671</name>
</gene>
<evidence type="ECO:0000256" key="2">
    <source>
        <dbReference type="SAM" id="Phobius"/>
    </source>
</evidence>
<keyword evidence="4" id="KW-1185">Reference proteome</keyword>
<dbReference type="OrthoDB" id="2596219at2"/>
<keyword evidence="2" id="KW-1133">Transmembrane helix</keyword>
<dbReference type="Proteomes" id="UP000198553">
    <property type="component" value="Unassembled WGS sequence"/>
</dbReference>
<organism evidence="3 4">
    <name type="scientific">Mesobacillus persicus</name>
    <dbReference type="NCBI Taxonomy" id="930146"/>
    <lineage>
        <taxon>Bacteria</taxon>
        <taxon>Bacillati</taxon>
        <taxon>Bacillota</taxon>
        <taxon>Bacilli</taxon>
        <taxon>Bacillales</taxon>
        <taxon>Bacillaceae</taxon>
        <taxon>Mesobacillus</taxon>
    </lineage>
</organism>
<sequence>MLYDGFRRIFWGFIFIFLEIHIIAIDILPDPVGYYLILSGLNLMKSRYHLNVKANYVATLLVLVSIPTVFLQNNAIDQLGSASLITGWSIYMSVIGVLNLVLAYFIFRVMISIATNRGDDHLLRRTTNTFKAYMIIMLLITFFESFAMNMTRDLLMGYVTISAIFGLTMNIILLVLLSRFSKLDDNDDGSSVKPREHEETPTS</sequence>